<evidence type="ECO:0000313" key="6">
    <source>
        <dbReference type="Proteomes" id="UP001598201"/>
    </source>
</evidence>
<dbReference type="InterPro" id="IPR004386">
    <property type="entry name" value="Toxin_YafQ-like"/>
</dbReference>
<dbReference type="Gene3D" id="3.30.2310.20">
    <property type="entry name" value="RelE-like"/>
    <property type="match status" value="1"/>
</dbReference>
<dbReference type="eggNOG" id="COG3041">
    <property type="taxonomic scope" value="Bacteria"/>
</dbReference>
<dbReference type="InterPro" id="IPR035093">
    <property type="entry name" value="RelE/ParE_toxin_dom_sf"/>
</dbReference>
<dbReference type="EMBL" id="CP002505">
    <property type="protein sequence ID" value="ADW72431.1"/>
    <property type="molecule type" value="Genomic_DNA"/>
</dbReference>
<dbReference type="Pfam" id="PF15738">
    <property type="entry name" value="YafQ_toxin"/>
    <property type="match status" value="1"/>
</dbReference>
<dbReference type="GO" id="GO:0006402">
    <property type="term" value="P:mRNA catabolic process"/>
    <property type="evidence" value="ECO:0007669"/>
    <property type="project" value="TreeGrafter"/>
</dbReference>
<evidence type="ECO:0000313" key="3">
    <source>
        <dbReference type="EMBL" id="ADW72431.1"/>
    </source>
</evidence>
<feature type="active site" description="Proton donor" evidence="2">
    <location>
        <position position="84"/>
    </location>
</feature>
<proteinExistence type="predicted"/>
<sequence length="88" mass="10236">MLRIVYQTRFKKDAKKYNNDKRAQGAILETLSLLQTGEPLPIRYCEHRLSGGYAGYMECHGAPDLLLIYQRNDEELKLYRVGSHSELF</sequence>
<dbReference type="EMBL" id="JBHUCJ010000008">
    <property type="protein sequence ID" value="MFD3222987.1"/>
    <property type="molecule type" value="Genomic_DNA"/>
</dbReference>
<accession>A0A0H3F5E6</accession>
<dbReference type="KEGG" id="rah:Rahaq_0806"/>
<evidence type="ECO:0000256" key="1">
    <source>
        <dbReference type="ARBA" id="ARBA00022649"/>
    </source>
</evidence>
<dbReference type="GO" id="GO:0004521">
    <property type="term" value="F:RNA endonuclease activity"/>
    <property type="evidence" value="ECO:0007669"/>
    <property type="project" value="TreeGrafter"/>
</dbReference>
<evidence type="ECO:0000313" key="4">
    <source>
        <dbReference type="EMBL" id="MFD3222987.1"/>
    </source>
</evidence>
<dbReference type="PANTHER" id="PTHR40588">
    <property type="entry name" value="MRNA INTERFERASE TOXIN YAFQ"/>
    <property type="match status" value="1"/>
</dbReference>
<name>A0A0H3F5E6_RAHSY</name>
<keyword evidence="1" id="KW-1277">Toxin-antitoxin system</keyword>
<dbReference type="OrthoDB" id="7030467at2"/>
<dbReference type="Proteomes" id="UP001598201">
    <property type="component" value="Unassembled WGS sequence"/>
</dbReference>
<dbReference type="GeneID" id="95418505"/>
<reference evidence="4 6" key="3">
    <citation type="submission" date="2024-09" db="EMBL/GenBank/DDBJ databases">
        <title>Genomes of Rahnella.</title>
        <authorList>
            <person name="Mnguni F.C."/>
            <person name="Shin G.Y."/>
            <person name="Coutinho T."/>
        </authorList>
    </citation>
    <scope>NUCLEOTIDE SEQUENCE [LARGE SCALE GENOMIC DNA]</scope>
    <source>
        <strain evidence="4 6">20WA0057</strain>
    </source>
</reference>
<gene>
    <name evidence="3" type="ordered locus">Rahaq_0806</name>
    <name evidence="4" type="ORF">ACFPK4_05550</name>
</gene>
<dbReference type="AlphaFoldDB" id="A0A0H3F5E6"/>
<evidence type="ECO:0000313" key="5">
    <source>
        <dbReference type="Proteomes" id="UP000007257"/>
    </source>
</evidence>
<dbReference type="GO" id="GO:0006415">
    <property type="term" value="P:translational termination"/>
    <property type="evidence" value="ECO:0007669"/>
    <property type="project" value="TreeGrafter"/>
</dbReference>
<dbReference type="InterPro" id="IPR007712">
    <property type="entry name" value="RelE/ParE_toxin"/>
</dbReference>
<dbReference type="NCBIfam" id="TIGR02385">
    <property type="entry name" value="RelE_StbE"/>
    <property type="match status" value="1"/>
</dbReference>
<dbReference type="HOGENOM" id="CLU_161929_4_1_6"/>
<dbReference type="RefSeq" id="WP_013574136.1">
    <property type="nucleotide sequence ID" value="NC_015061.1"/>
</dbReference>
<evidence type="ECO:0000256" key="2">
    <source>
        <dbReference type="PIRSR" id="PIRSR006156-1"/>
    </source>
</evidence>
<keyword evidence="6" id="KW-1185">Reference proteome</keyword>
<dbReference type="PANTHER" id="PTHR40588:SF1">
    <property type="entry name" value="MRNA INTERFERASE TOXIN YAFQ"/>
    <property type="match status" value="1"/>
</dbReference>
<dbReference type="PIRSF" id="PIRSF006156">
    <property type="entry name" value="YafQ"/>
    <property type="match status" value="1"/>
</dbReference>
<dbReference type="Proteomes" id="UP000007257">
    <property type="component" value="Chromosome"/>
</dbReference>
<protein>
    <submittedName>
        <fullName evidence="3">Addiction module toxin, RelE/StbE family</fullName>
    </submittedName>
    <submittedName>
        <fullName evidence="4">Type II toxin-antitoxin system YafQ family toxin</fullName>
    </submittedName>
</protein>
<organism evidence="3 5">
    <name type="scientific">Rahnella sp. (strain Y9602)</name>
    <dbReference type="NCBI Taxonomy" id="2703885"/>
    <lineage>
        <taxon>Bacteria</taxon>
        <taxon>Pseudomonadati</taxon>
        <taxon>Pseudomonadota</taxon>
        <taxon>Gammaproteobacteria</taxon>
        <taxon>Enterobacterales</taxon>
        <taxon>Yersiniaceae</taxon>
        <taxon>Rahnella</taxon>
    </lineage>
</organism>
<reference evidence="3 5" key="2">
    <citation type="journal article" date="2012" name="J. Bacteriol.">
        <title>Complete Genome Sequence of Rahnella sp. Strain Y9602, a Gammaproteobacterium Isolate from Metal- and Radionuclide-Contaminated Soil.</title>
        <authorList>
            <person name="Martinez R.J."/>
            <person name="Bruce D."/>
            <person name="Detter C."/>
            <person name="Goodwin L.A."/>
            <person name="Han J."/>
            <person name="Han C.S."/>
            <person name="Held B."/>
            <person name="Land M.L."/>
            <person name="Mikhailova N."/>
            <person name="Nolan M."/>
            <person name="Pennacchio L."/>
            <person name="Pitluck S."/>
            <person name="Tapia R."/>
            <person name="Woyke T."/>
            <person name="Sobecky P.A."/>
        </authorList>
    </citation>
    <scope>NUCLEOTIDE SEQUENCE [LARGE SCALE GENOMIC DNA]</scope>
    <source>
        <strain evidence="3 5">Y9602</strain>
    </source>
</reference>
<dbReference type="SUPFAM" id="SSF143011">
    <property type="entry name" value="RelE-like"/>
    <property type="match status" value="1"/>
</dbReference>
<reference evidence="5" key="1">
    <citation type="submission" date="2011-01" db="EMBL/GenBank/DDBJ databases">
        <title>Complete sequence of chromosome of Rahnella sp. Y9602.</title>
        <authorList>
            <consortium name="US DOE Joint Genome Institute"/>
            <person name="Lucas S."/>
            <person name="Copeland A."/>
            <person name="Lapidus A."/>
            <person name="Cheng J.-F."/>
            <person name="Goodwin L."/>
            <person name="Pitluck S."/>
            <person name="Lu M."/>
            <person name="Detter J.C."/>
            <person name="Han C."/>
            <person name="Tapia R."/>
            <person name="Land M."/>
            <person name="Hauser L."/>
            <person name="Kyrpides N."/>
            <person name="Ivanova N."/>
            <person name="Ovchinnikova G."/>
            <person name="Pagani I."/>
            <person name="Sobecky P.A."/>
            <person name="Martinez R.J."/>
            <person name="Woyke T."/>
        </authorList>
    </citation>
    <scope>NUCLEOTIDE SEQUENCE [LARGE SCALE GENOMIC DNA]</scope>
    <source>
        <strain evidence="5">Y9602</strain>
    </source>
</reference>